<dbReference type="AlphaFoldDB" id="G5RU44"/>
<sequence length="182" mass="20560">MVSALYAVLGALLLMKFSFNVVRLRMQYRVAYGDGGFSELQSAIRIHGNAVEYIPVALVLLLFMEMNGAETWMVHICGIILIAGRLMHYYGFHHRLFRWRHGFHHRLFPVPLAAGGDERDLVRIVADGAGKPVVYALGVGFLPVLAHNMRLYFSRMYTLCLTATRFFLRLSPVSATGLLMNE</sequence>
<gene>
    <name evidence="6" type="ORF">LTSEURB_1841</name>
</gene>
<dbReference type="SUPFAM" id="SSF161084">
    <property type="entry name" value="MAPEG domain-like"/>
    <property type="match status" value="1"/>
</dbReference>
<evidence type="ECO:0000313" key="6">
    <source>
        <dbReference type="EMBL" id="EHD04541.1"/>
    </source>
</evidence>
<protein>
    <recommendedName>
        <fullName evidence="8">Inner membrane protein</fullName>
    </recommendedName>
</protein>
<organism evidence="6 7">
    <name type="scientific">Salmonella enterica subsp. enterica serovar Urbana str. R8-2977</name>
    <dbReference type="NCBI Taxonomy" id="913084"/>
    <lineage>
        <taxon>Bacteria</taxon>
        <taxon>Pseudomonadati</taxon>
        <taxon>Pseudomonadota</taxon>
        <taxon>Gammaproteobacteria</taxon>
        <taxon>Enterobacterales</taxon>
        <taxon>Enterobacteriaceae</taxon>
        <taxon>Salmonella</taxon>
    </lineage>
</organism>
<dbReference type="GO" id="GO:0016020">
    <property type="term" value="C:membrane"/>
    <property type="evidence" value="ECO:0007669"/>
    <property type="project" value="UniProtKB-SubCell"/>
</dbReference>
<dbReference type="Gene3D" id="1.20.120.550">
    <property type="entry name" value="Membrane associated eicosanoid/glutathione metabolism-like domain"/>
    <property type="match status" value="1"/>
</dbReference>
<dbReference type="Proteomes" id="UP000004776">
    <property type="component" value="Unassembled WGS sequence"/>
</dbReference>
<evidence type="ECO:0000256" key="5">
    <source>
        <dbReference type="SAM" id="Phobius"/>
    </source>
</evidence>
<keyword evidence="4 5" id="KW-0472">Membrane</keyword>
<feature type="transmembrane region" description="Helical" evidence="5">
    <location>
        <begin position="72"/>
        <end position="92"/>
    </location>
</feature>
<proteinExistence type="predicted"/>
<evidence type="ECO:0000313" key="7">
    <source>
        <dbReference type="Proteomes" id="UP000004776"/>
    </source>
</evidence>
<dbReference type="EMBL" id="AFCW01000733">
    <property type="protein sequence ID" value="EHD04541.1"/>
    <property type="molecule type" value="Genomic_DNA"/>
</dbReference>
<keyword evidence="2 5" id="KW-0812">Transmembrane</keyword>
<evidence type="ECO:0008006" key="8">
    <source>
        <dbReference type="Google" id="ProtNLM"/>
    </source>
</evidence>
<feature type="transmembrane region" description="Helical" evidence="5">
    <location>
        <begin position="6"/>
        <end position="25"/>
    </location>
</feature>
<evidence type="ECO:0000256" key="1">
    <source>
        <dbReference type="ARBA" id="ARBA00004370"/>
    </source>
</evidence>
<evidence type="ECO:0000256" key="4">
    <source>
        <dbReference type="ARBA" id="ARBA00023136"/>
    </source>
</evidence>
<evidence type="ECO:0000256" key="3">
    <source>
        <dbReference type="ARBA" id="ARBA00022989"/>
    </source>
</evidence>
<dbReference type="InterPro" id="IPR001129">
    <property type="entry name" value="Membr-assoc_MAPEG"/>
</dbReference>
<dbReference type="PANTHER" id="PTHR35814:SF1">
    <property type="entry name" value="GLUTATHIONE S-TRANSFERASE-RELATED"/>
    <property type="match status" value="1"/>
</dbReference>
<accession>G5RU44</accession>
<dbReference type="PANTHER" id="PTHR35814">
    <property type="match status" value="1"/>
</dbReference>
<evidence type="ECO:0000256" key="2">
    <source>
        <dbReference type="ARBA" id="ARBA00022692"/>
    </source>
</evidence>
<comment type="caution">
    <text evidence="6">The sequence shown here is derived from an EMBL/GenBank/DDBJ whole genome shotgun (WGS) entry which is preliminary data.</text>
</comment>
<keyword evidence="3 5" id="KW-1133">Transmembrane helix</keyword>
<name>G5RU44_SALET</name>
<comment type="subcellular location">
    <subcellularLocation>
        <location evidence="1">Membrane</location>
    </subcellularLocation>
</comment>
<dbReference type="InterPro" id="IPR023352">
    <property type="entry name" value="MAPEG-like_dom_sf"/>
</dbReference>
<dbReference type="PATRIC" id="fig|913084.3.peg.1356"/>
<reference evidence="6 7" key="1">
    <citation type="journal article" date="2011" name="BMC Genomics">
        <title>Genome sequencing reveals diversification of virulence factor content and possible host adaptation in distinct subpopulations of Salmonella enterica.</title>
        <authorList>
            <person name="den Bakker H.C."/>
            <person name="Moreno Switt A.I."/>
            <person name="Govoni G."/>
            <person name="Cummings C.A."/>
            <person name="Ranieri M.L."/>
            <person name="Degoricija L."/>
            <person name="Hoelzer K."/>
            <person name="Rodriguez-Rivera L.D."/>
            <person name="Brown S."/>
            <person name="Bolchacova E."/>
            <person name="Furtado M.R."/>
            <person name="Wiedmann M."/>
        </authorList>
    </citation>
    <scope>NUCLEOTIDE SEQUENCE [LARGE SCALE GENOMIC DNA]</scope>
    <source>
        <strain evidence="6 7">R8-2977</strain>
    </source>
</reference>
<dbReference type="Pfam" id="PF01124">
    <property type="entry name" value="MAPEG"/>
    <property type="match status" value="1"/>
</dbReference>